<dbReference type="EMBL" id="MAYW01000018">
    <property type="protein sequence ID" value="ODS33870.1"/>
    <property type="molecule type" value="Genomic_DNA"/>
</dbReference>
<evidence type="ECO:0000313" key="4">
    <source>
        <dbReference type="EMBL" id="ODS33870.1"/>
    </source>
</evidence>
<feature type="binding site" description="axial binding residue" evidence="2">
    <location>
        <position position="136"/>
    </location>
    <ligand>
        <name>heme c</name>
        <dbReference type="ChEBI" id="CHEBI:61717"/>
        <label>3</label>
    </ligand>
    <ligandPart>
        <name>Fe</name>
        <dbReference type="ChEBI" id="CHEBI:18248"/>
    </ligandPart>
</feature>
<feature type="binding site" description="covalent" evidence="1">
    <location>
        <position position="247"/>
    </location>
    <ligand>
        <name>heme c</name>
        <dbReference type="ChEBI" id="CHEBI:61717"/>
        <label>1</label>
    </ligand>
</feature>
<feature type="binding site" description="axial binding residue" evidence="2">
    <location>
        <position position="251"/>
    </location>
    <ligand>
        <name>heme c</name>
        <dbReference type="ChEBI" id="CHEBI:61717"/>
        <label>6</label>
    </ligand>
    <ligandPart>
        <name>Fe</name>
        <dbReference type="ChEBI" id="CHEBI:18248"/>
    </ligandPart>
</feature>
<feature type="binding site" description="axial binding residue" evidence="2">
    <location>
        <position position="267"/>
    </location>
    <ligand>
        <name>heme c</name>
        <dbReference type="ChEBI" id="CHEBI:61717"/>
        <label>8</label>
    </ligand>
    <ligandPart>
        <name>Fe</name>
        <dbReference type="ChEBI" id="CHEBI:18248"/>
    </ligandPart>
</feature>
<dbReference type="PIRSF" id="PIRSF000242">
    <property type="entry name" value="HAO"/>
    <property type="match status" value="1"/>
</dbReference>
<feature type="binding site" description="covalent" evidence="1">
    <location>
        <position position="153"/>
    </location>
    <ligand>
        <name>heme c</name>
        <dbReference type="ChEBI" id="CHEBI:61717"/>
        <label>1</label>
    </ligand>
</feature>
<feature type="binding site" description="covalent" evidence="1">
    <location>
        <position position="119"/>
    </location>
    <ligand>
        <name>heme c</name>
        <dbReference type="ChEBI" id="CHEBI:61717"/>
        <label>1</label>
    </ligand>
</feature>
<feature type="binding site" description="axial binding residue" evidence="2">
    <location>
        <position position="161"/>
    </location>
    <ligand>
        <name>heme c</name>
        <dbReference type="ChEBI" id="CHEBI:61717"/>
        <label>1</label>
    </ligand>
    <ligandPart>
        <name>Fe</name>
        <dbReference type="ChEBI" id="CHEBI:18248"/>
    </ligandPart>
</feature>
<feature type="binding site" description="axial binding residue" evidence="2">
    <location>
        <position position="344"/>
    </location>
    <ligand>
        <name>heme c</name>
        <dbReference type="ChEBI" id="CHEBI:61717"/>
        <label>8</label>
    </ligand>
    <ligandPart>
        <name>Fe</name>
        <dbReference type="ChEBI" id="CHEBI:18248"/>
    </ligandPart>
</feature>
<keyword evidence="2" id="KW-0479">Metal-binding</keyword>
<feature type="binding site" description="axial binding residue" evidence="2">
    <location>
        <position position="176"/>
    </location>
    <ligand>
        <name>heme c</name>
        <dbReference type="ChEBI" id="CHEBI:61717"/>
        <label>3</label>
    </ligand>
    <ligandPart>
        <name>Fe</name>
        <dbReference type="ChEBI" id="CHEBI:18248"/>
    </ligandPart>
</feature>
<dbReference type="Proteomes" id="UP000094056">
    <property type="component" value="Unassembled WGS sequence"/>
</dbReference>
<evidence type="ECO:0000313" key="5">
    <source>
        <dbReference type="Proteomes" id="UP000094056"/>
    </source>
</evidence>
<feature type="binding site" description="covalent" evidence="1">
    <location>
        <position position="172"/>
    </location>
    <ligand>
        <name>heme c</name>
        <dbReference type="ChEBI" id="CHEBI:61717"/>
        <label>2</label>
    </ligand>
</feature>
<feature type="binding site" description="axial binding residue" evidence="2">
    <location>
        <position position="437"/>
    </location>
    <ligand>
        <name>heme c</name>
        <dbReference type="ChEBI" id="CHEBI:61717"/>
        <label>7</label>
    </ligand>
    <ligandPart>
        <name>Fe</name>
        <dbReference type="ChEBI" id="CHEBI:18248"/>
    </ligandPart>
</feature>
<feature type="binding site" description="covalent" evidence="1">
    <location>
        <position position="343"/>
    </location>
    <ligand>
        <name>heme c</name>
        <dbReference type="ChEBI" id="CHEBI:61717"/>
        <label>1</label>
    </ligand>
</feature>
<name>A0A1E3XE59_9BACT</name>
<dbReference type="AlphaFoldDB" id="A0A1E3XE59"/>
<feature type="binding site" description="covalent" evidence="1">
    <location>
        <position position="156"/>
    </location>
    <ligand>
        <name>heme c</name>
        <dbReference type="ChEBI" id="CHEBI:61717"/>
        <label>1</label>
    </ligand>
</feature>
<feature type="binding site" description="covalent" evidence="1">
    <location>
        <position position="216"/>
    </location>
    <ligand>
        <name>heme c</name>
        <dbReference type="ChEBI" id="CHEBI:61717"/>
        <label>1</label>
    </ligand>
</feature>
<feature type="binding site" description="axial binding residue" evidence="2">
    <location>
        <position position="231"/>
    </location>
    <ligand>
        <name>heme c</name>
        <dbReference type="ChEBI" id="CHEBI:61717"/>
        <label>5</label>
    </ligand>
    <ligandPart>
        <name>Fe</name>
        <dbReference type="ChEBI" id="CHEBI:18248"/>
    </ligandPart>
</feature>
<feature type="binding site" description="axial binding residue" evidence="2">
    <location>
        <position position="120"/>
    </location>
    <ligand>
        <name>heme c</name>
        <dbReference type="ChEBI" id="CHEBI:61717"/>
        <label>1</label>
    </ligand>
    <ligandPart>
        <name>Fe</name>
        <dbReference type="ChEBI" id="CHEBI:18248"/>
    </ligandPart>
</feature>
<feature type="binding site" description="covalent" evidence="1">
    <location>
        <position position="219"/>
    </location>
    <ligand>
        <name>heme c</name>
        <dbReference type="ChEBI" id="CHEBI:61717"/>
        <label>1</label>
    </ligand>
</feature>
<dbReference type="Pfam" id="PF13447">
    <property type="entry name" value="Multi-haem_cyto"/>
    <property type="match status" value="1"/>
</dbReference>
<dbReference type="InterPro" id="IPR012138">
    <property type="entry name" value="HAO"/>
</dbReference>
<organism evidence="4 5">
    <name type="scientific">Candidatus Scalindua rubra</name>
    <dbReference type="NCBI Taxonomy" id="1872076"/>
    <lineage>
        <taxon>Bacteria</taxon>
        <taxon>Pseudomonadati</taxon>
        <taxon>Planctomycetota</taxon>
        <taxon>Candidatus Brocadiia</taxon>
        <taxon>Candidatus Brocadiales</taxon>
        <taxon>Candidatus Scalinduaceae</taxon>
        <taxon>Candidatus Scalindua</taxon>
    </lineage>
</organism>
<sequence length="524" mass="59526">MVHLVRSYIVVLLIIAACAILPMNFCKSIHAEEEAAPTFQDVASSIYGQAVGRDDSGENYVFGLTAKYTGPEDRMPGEGKFKNIFYFLPVTARWYDPAHYYESTQEVEGVFKTEECVLCHTVQTPRIVVDWKMSRHSKAGKTDAMEKEIIVGCDKCHGPDHQKLRLPDHGVCGECHPKERDEHTTGGLGSHAHAWHIEVNEFAWQIGKPAEEVHGCAACHGIISNRCDGCHTRHQFSPAESRKPETCGVCHMGVDHYEYEMYYNSYHGKILMMEGDTWDWSKKMKPQNYRVPTCAYCHMGEDGNHNAQAVSTAYGHMGMFQVDRGAPRYKAKRDAWIKRCQGCHSPRFARDQLEGMDEAIHISFTKWREAVNIIVGLYLEGLLDPMPTDLAPDWTGGHTFSLLPGGQPRFYNVSDIERMAVEMIVYQVTAVYKASAHFSIDDATYNRGAFPQDRKLVEIKSEASKLRRIARLEKEVGIEHQAYDFWKHGEYTDLLTGYKRKEGDVLSKDECRHGDHPCLDEPEH</sequence>
<accession>A0A1E3XE59</accession>
<comment type="cofactor">
    <cofactor evidence="1">
        <name>heme c</name>
        <dbReference type="ChEBI" id="CHEBI:61717"/>
    </cofactor>
    <text evidence="1">Binds 8 heme c groups per subunit.</text>
</comment>
<dbReference type="InterPro" id="IPR036280">
    <property type="entry name" value="Multihaem_cyt_sf"/>
</dbReference>
<feature type="binding site" description="axial binding residue" evidence="2">
    <location>
        <position position="191"/>
    </location>
    <ligand>
        <name>heme c</name>
        <dbReference type="ChEBI" id="CHEBI:61717"/>
        <label>6</label>
    </ligand>
    <ligandPart>
        <name>Fe</name>
        <dbReference type="ChEBI" id="CHEBI:18248"/>
    </ligandPart>
</feature>
<dbReference type="InterPro" id="IPR054394">
    <property type="entry name" value="Hao_C"/>
</dbReference>
<feature type="binding site" description="covalent" evidence="1">
    <location>
        <position position="250"/>
    </location>
    <ligand>
        <name>heme c</name>
        <dbReference type="ChEBI" id="CHEBI:61717"/>
        <label>1</label>
    </ligand>
</feature>
<evidence type="ECO:0000256" key="2">
    <source>
        <dbReference type="PIRSR" id="PIRSR000242-2"/>
    </source>
</evidence>
<feature type="domain" description="Hydroxylamine oxidoreductase C-terminal" evidence="3">
    <location>
        <begin position="483"/>
        <end position="505"/>
    </location>
</feature>
<keyword evidence="2" id="KW-0408">Iron</keyword>
<feature type="binding site" description="covalent" evidence="1">
    <location>
        <position position="294"/>
    </location>
    <ligand>
        <name>heme c</name>
        <dbReference type="ChEBI" id="CHEBI:61717"/>
        <label>1</label>
    </ligand>
</feature>
<dbReference type="Gene3D" id="1.20.850.10">
    <property type="entry name" value="Hydroxylamine Oxidoreductase, Chain A, domain 2"/>
    <property type="match status" value="1"/>
</dbReference>
<reference evidence="4 5" key="1">
    <citation type="submission" date="2016-07" db="EMBL/GenBank/DDBJ databases">
        <title>Draft genome of Scalindua rubra, obtained from a brine-seawater interface in the Red Sea, sheds light on salt adaptation in anammox bacteria.</title>
        <authorList>
            <person name="Speth D.R."/>
            <person name="Lagkouvardos I."/>
            <person name="Wang Y."/>
            <person name="Qian P.-Y."/>
            <person name="Dutilh B.E."/>
            <person name="Jetten M.S."/>
        </authorList>
    </citation>
    <scope>NUCLEOTIDE SEQUENCE [LARGE SCALE GENOMIC DNA]</scope>
    <source>
        <strain evidence="4">BSI-1</strain>
    </source>
</reference>
<feature type="binding site" description="covalent" evidence="1">
    <location>
        <position position="340"/>
    </location>
    <ligand>
        <name>heme c</name>
        <dbReference type="ChEBI" id="CHEBI:61717"/>
        <label>1</label>
    </ligand>
</feature>
<feature type="binding site" description="covalent" evidence="1">
    <location>
        <position position="297"/>
    </location>
    <ligand>
        <name>heme c</name>
        <dbReference type="ChEBI" id="CHEBI:61717"/>
        <label>1</label>
    </ligand>
</feature>
<evidence type="ECO:0000259" key="3">
    <source>
        <dbReference type="Pfam" id="PF22142"/>
    </source>
</evidence>
<dbReference type="Gene3D" id="1.10.780.10">
    <property type="entry name" value="Hydroxylamine Oxidoreductase, Chain A, domain 1"/>
    <property type="match status" value="1"/>
</dbReference>
<feature type="binding site" description="covalent" evidence="1">
    <location>
        <position position="230"/>
    </location>
    <ligand>
        <name>heme c</name>
        <dbReference type="ChEBI" id="CHEBI:61717"/>
        <label>1</label>
    </ligand>
</feature>
<gene>
    <name evidence="4" type="ORF">SCARUB_01031</name>
</gene>
<dbReference type="GO" id="GO:0046872">
    <property type="term" value="F:metal ion binding"/>
    <property type="evidence" value="ECO:0007669"/>
    <property type="project" value="UniProtKB-KW"/>
</dbReference>
<comment type="caution">
    <text evidence="4">The sequence shown here is derived from an EMBL/GenBank/DDBJ whole genome shotgun (WGS) entry which is preliminary data.</text>
</comment>
<feature type="binding site" description="axial binding residue" evidence="2">
    <location>
        <position position="220"/>
    </location>
    <ligand>
        <name>heme c</name>
        <dbReference type="ChEBI" id="CHEBI:61717"/>
        <label>4</label>
    </ligand>
    <ligandPart>
        <name>Fe</name>
        <dbReference type="ChEBI" id="CHEBI:18248"/>
    </ligandPart>
</feature>
<proteinExistence type="predicted"/>
<dbReference type="Pfam" id="PF22142">
    <property type="entry name" value="Hao_C"/>
    <property type="match status" value="1"/>
</dbReference>
<protein>
    <submittedName>
        <fullName evidence="4">Hydroxylamine oxidoreductase</fullName>
    </submittedName>
</protein>
<feature type="binding site" description="axial binding residue" evidence="2">
    <location>
        <position position="298"/>
    </location>
    <ligand>
        <name>heme c</name>
        <dbReference type="ChEBI" id="CHEBI:61717"/>
        <label>7</label>
    </ligand>
    <ligandPart>
        <name>Fe</name>
        <dbReference type="ChEBI" id="CHEBI:18248"/>
    </ligandPart>
</feature>
<feature type="binding site" description="covalent" evidence="1">
    <location>
        <position position="175"/>
    </location>
    <ligand>
        <name>heme c</name>
        <dbReference type="ChEBI" id="CHEBI:61717"/>
        <label>1</label>
    </ligand>
</feature>
<feature type="binding site" description="covalent" evidence="1">
    <location>
        <position position="116"/>
    </location>
    <ligand>
        <name>heme c</name>
        <dbReference type="ChEBI" id="CHEBI:61717"/>
        <label>1</label>
    </ligand>
</feature>
<feature type="binding site" description="covalent" evidence="1">
    <location>
        <position position="227"/>
    </location>
    <ligand>
        <name>heme c</name>
        <dbReference type="ChEBI" id="CHEBI:61717"/>
        <label>1</label>
    </ligand>
</feature>
<dbReference type="PROSITE" id="PS51257">
    <property type="entry name" value="PROKAR_LIPOPROTEIN"/>
    <property type="match status" value="1"/>
</dbReference>
<keyword evidence="1" id="KW-0349">Heme</keyword>
<evidence type="ECO:0000256" key="1">
    <source>
        <dbReference type="PIRSR" id="PIRSR000242-1"/>
    </source>
</evidence>
<dbReference type="SUPFAM" id="SSF48695">
    <property type="entry name" value="Multiheme cytochromes"/>
    <property type="match status" value="1"/>
</dbReference>
<feature type="binding site" description="axial binding residue" evidence="2">
    <location>
        <position position="157"/>
    </location>
    <ligand>
        <name>heme c</name>
        <dbReference type="ChEBI" id="CHEBI:61717"/>
        <label>2</label>
    </ligand>
    <ligandPart>
        <name>Fe</name>
        <dbReference type="ChEBI" id="CHEBI:18248"/>
    </ligandPart>
</feature>
<feature type="binding site" description="axial binding residue" evidence="2">
    <location>
        <position position="234"/>
    </location>
    <ligand>
        <name>heme c</name>
        <dbReference type="ChEBI" id="CHEBI:61717"/>
        <label>2</label>
    </ligand>
    <ligandPart>
        <name>Fe</name>
        <dbReference type="ChEBI" id="CHEBI:18248"/>
    </ligandPart>
</feature>